<keyword evidence="3" id="KW-1185">Reference proteome</keyword>
<evidence type="ECO:0000313" key="2">
    <source>
        <dbReference type="EMBL" id="RCW28032.1"/>
    </source>
</evidence>
<dbReference type="AlphaFoldDB" id="A0A6I7HSS9"/>
<sequence>MDNFVVISGCSGGGKSTLLEVFAERGHAVVDEPGRRIVADQLRSGGSALPWVDLEAFAREAISLAERDRALAKSSNSPWIFFDRGLVDAYAALAHATGDAAATRHLAWQHRYHSTVFMTPP</sequence>
<evidence type="ECO:0000259" key="1">
    <source>
        <dbReference type="Pfam" id="PF13521"/>
    </source>
</evidence>
<dbReference type="Pfam" id="PF13521">
    <property type="entry name" value="AAA_28"/>
    <property type="match status" value="1"/>
</dbReference>
<dbReference type="SUPFAM" id="SSF52540">
    <property type="entry name" value="P-loop containing nucleoside triphosphate hydrolases"/>
    <property type="match status" value="1"/>
</dbReference>
<dbReference type="EMBL" id="QPIX01000001">
    <property type="protein sequence ID" value="RCW28032.1"/>
    <property type="molecule type" value="Genomic_DNA"/>
</dbReference>
<dbReference type="InterPro" id="IPR038727">
    <property type="entry name" value="NadR/Ttd14_AAA_dom"/>
</dbReference>
<name>A0A6I7HSS9_9HYPH</name>
<feature type="domain" description="NadR/Ttd14 AAA" evidence="1">
    <location>
        <begin position="5"/>
        <end position="121"/>
    </location>
</feature>
<accession>A0A6I7HSS9</accession>
<proteinExistence type="predicted"/>
<gene>
    <name evidence="2" type="ORF">DFR48_10140</name>
</gene>
<dbReference type="Proteomes" id="UP000252582">
    <property type="component" value="Unassembled WGS sequence"/>
</dbReference>
<reference evidence="2 3" key="1">
    <citation type="submission" date="2018-07" db="EMBL/GenBank/DDBJ databases">
        <title>Genomic Encyclopedia of Type Strains, Phase IV (KMG-IV): sequencing the most valuable type-strain genomes for metagenomic binning, comparative biology and taxonomic classification.</title>
        <authorList>
            <person name="Goeker M."/>
        </authorList>
    </citation>
    <scope>NUCLEOTIDE SEQUENCE [LARGE SCALE GENOMIC DNA]</scope>
    <source>
        <strain evidence="2 3">DSM 25528</strain>
    </source>
</reference>
<dbReference type="InterPro" id="IPR027417">
    <property type="entry name" value="P-loop_NTPase"/>
</dbReference>
<protein>
    <submittedName>
        <fullName evidence="2">AAA domain-containing protein</fullName>
    </submittedName>
</protein>
<comment type="caution">
    <text evidence="2">The sequence shown here is derived from an EMBL/GenBank/DDBJ whole genome shotgun (WGS) entry which is preliminary data.</text>
</comment>
<organism evidence="2 3">
    <name type="scientific">Ciceribacter lividus</name>
    <dbReference type="NCBI Taxonomy" id="1197950"/>
    <lineage>
        <taxon>Bacteria</taxon>
        <taxon>Pseudomonadati</taxon>
        <taxon>Pseudomonadota</taxon>
        <taxon>Alphaproteobacteria</taxon>
        <taxon>Hyphomicrobiales</taxon>
        <taxon>Rhizobiaceae</taxon>
        <taxon>Ciceribacter</taxon>
    </lineage>
</organism>
<evidence type="ECO:0000313" key="3">
    <source>
        <dbReference type="Proteomes" id="UP000252582"/>
    </source>
</evidence>
<dbReference type="Gene3D" id="3.40.50.300">
    <property type="entry name" value="P-loop containing nucleotide triphosphate hydrolases"/>
    <property type="match status" value="1"/>
</dbReference>